<evidence type="ECO:0000313" key="2">
    <source>
        <dbReference type="EMBL" id="KIT15396.1"/>
    </source>
</evidence>
<dbReference type="InterPro" id="IPR036108">
    <property type="entry name" value="4pyrrol_syn_uPrphyn_synt_sf"/>
</dbReference>
<dbReference type="Pfam" id="PF02602">
    <property type="entry name" value="HEM4"/>
    <property type="match status" value="1"/>
</dbReference>
<name>A0A0D1EET7_9RHOB</name>
<dbReference type="AlphaFoldDB" id="A0A0D1EET7"/>
<dbReference type="STRING" id="935700.jaqu_28290"/>
<reference evidence="2 3" key="1">
    <citation type="submission" date="2015-02" db="EMBL/GenBank/DDBJ databases">
        <title>Genome Sequence of Jannaschia aquimarina DSM28248, a member of the Roseobacter clade.</title>
        <authorList>
            <person name="Voget S."/>
            <person name="Daniel R."/>
        </authorList>
    </citation>
    <scope>NUCLEOTIDE SEQUENCE [LARGE SCALE GENOMIC DNA]</scope>
    <source>
        <strain evidence="2 3">GSW-M26</strain>
    </source>
</reference>
<dbReference type="PATRIC" id="fig|935700.4.peg.2930"/>
<dbReference type="OrthoDB" id="7204250at2"/>
<feature type="domain" description="Tetrapyrrole biosynthesis uroporphyrinogen III synthase" evidence="1">
    <location>
        <begin position="20"/>
        <end position="211"/>
    </location>
</feature>
<protein>
    <submittedName>
        <fullName evidence="2">Uroporphyrinogen-III synthase</fullName>
    </submittedName>
</protein>
<gene>
    <name evidence="2" type="ORF">jaqu_28290</name>
</gene>
<comment type="caution">
    <text evidence="2">The sequence shown here is derived from an EMBL/GenBank/DDBJ whole genome shotgun (WGS) entry which is preliminary data.</text>
</comment>
<organism evidence="2 3">
    <name type="scientific">Jannaschia aquimarina</name>
    <dbReference type="NCBI Taxonomy" id="935700"/>
    <lineage>
        <taxon>Bacteria</taxon>
        <taxon>Pseudomonadati</taxon>
        <taxon>Pseudomonadota</taxon>
        <taxon>Alphaproteobacteria</taxon>
        <taxon>Rhodobacterales</taxon>
        <taxon>Roseobacteraceae</taxon>
        <taxon>Jannaschia</taxon>
    </lineage>
</organism>
<dbReference type="GO" id="GO:0033014">
    <property type="term" value="P:tetrapyrrole biosynthetic process"/>
    <property type="evidence" value="ECO:0007669"/>
    <property type="project" value="InterPro"/>
</dbReference>
<evidence type="ECO:0000259" key="1">
    <source>
        <dbReference type="Pfam" id="PF02602"/>
    </source>
</evidence>
<proteinExistence type="predicted"/>
<sequence>MSTPPVLLTRPLAQSEAFAARLGMDCVISPLLEIVFTGRAPEAEALIATSANGVAAWIAAGGATGLPVWCVGPGTARAAREAGLRVVGMSRNATYLAEDMPDGQPPLTHVRGAHVATDLAGALRVRGMQVAEAVLYEAQARPLSDAARTLARAGPVVVPVFSPRSARLLGNEWPADALSNLRAVAISEAAAEGLPVSPAAIADRPDGEAMVSAVLGTIGG</sequence>
<dbReference type="Gene3D" id="3.40.50.10090">
    <property type="match status" value="2"/>
</dbReference>
<keyword evidence="3" id="KW-1185">Reference proteome</keyword>
<evidence type="ECO:0000313" key="3">
    <source>
        <dbReference type="Proteomes" id="UP000032232"/>
    </source>
</evidence>
<dbReference type="RefSeq" id="WP_043919625.1">
    <property type="nucleotide sequence ID" value="NZ_FZPF01000008.1"/>
</dbReference>
<accession>A0A0D1EET7</accession>
<dbReference type="Proteomes" id="UP000032232">
    <property type="component" value="Unassembled WGS sequence"/>
</dbReference>
<dbReference type="CDD" id="cd06578">
    <property type="entry name" value="HemD"/>
    <property type="match status" value="1"/>
</dbReference>
<dbReference type="InterPro" id="IPR003754">
    <property type="entry name" value="4pyrrol_synth_uPrphyn_synth"/>
</dbReference>
<dbReference type="SUPFAM" id="SSF69618">
    <property type="entry name" value="HemD-like"/>
    <property type="match status" value="1"/>
</dbReference>
<dbReference type="EMBL" id="JYFE01000050">
    <property type="protein sequence ID" value="KIT15396.1"/>
    <property type="molecule type" value="Genomic_DNA"/>
</dbReference>
<dbReference type="GO" id="GO:0004852">
    <property type="term" value="F:uroporphyrinogen-III synthase activity"/>
    <property type="evidence" value="ECO:0007669"/>
    <property type="project" value="InterPro"/>
</dbReference>